<dbReference type="InterPro" id="IPR022986">
    <property type="entry name" value="UPF0237_ACT"/>
</dbReference>
<evidence type="ECO:0000313" key="3">
    <source>
        <dbReference type="EMBL" id="BDR56455.1"/>
    </source>
</evidence>
<dbReference type="EMBL" id="AP026801">
    <property type="protein sequence ID" value="BDR56455.1"/>
    <property type="molecule type" value="Genomic_DNA"/>
</dbReference>
<dbReference type="InterPro" id="IPR002912">
    <property type="entry name" value="ACT_dom"/>
</dbReference>
<dbReference type="InterPro" id="IPR045865">
    <property type="entry name" value="ACT-like_dom_sf"/>
</dbReference>
<proteinExistence type="inferred from homology"/>
<dbReference type="KEGG" id="xak:KIMC2_10170"/>
<evidence type="ECO:0000313" key="4">
    <source>
        <dbReference type="Proteomes" id="UP001321804"/>
    </source>
</evidence>
<dbReference type="RefSeq" id="WP_317698401.1">
    <property type="nucleotide sequence ID" value="NZ_AP026801.1"/>
</dbReference>
<dbReference type="PROSITE" id="PS51671">
    <property type="entry name" value="ACT"/>
    <property type="match status" value="1"/>
</dbReference>
<dbReference type="AlphaFoldDB" id="A0AAU9D4Y2"/>
<organism evidence="3 4">
    <name type="scientific">Xylocopilactobacillus apis</name>
    <dbReference type="NCBI Taxonomy" id="2932183"/>
    <lineage>
        <taxon>Bacteria</taxon>
        <taxon>Bacillati</taxon>
        <taxon>Bacillota</taxon>
        <taxon>Bacilli</taxon>
        <taxon>Lactobacillales</taxon>
        <taxon>Lactobacillaceae</taxon>
        <taxon>Xylocopilactobacillus</taxon>
    </lineage>
</organism>
<name>A0AAU9D4Y2_9LACO</name>
<dbReference type="PANTHER" id="PTHR34875">
    <property type="entry name" value="UPF0237 PROTEIN MJ1558"/>
    <property type="match status" value="1"/>
</dbReference>
<dbReference type="CDD" id="cd04872">
    <property type="entry name" value="ACT_1ZPV"/>
    <property type="match status" value="1"/>
</dbReference>
<dbReference type="Pfam" id="PF13740">
    <property type="entry name" value="ACT_6"/>
    <property type="match status" value="1"/>
</dbReference>
<feature type="domain" description="ACT" evidence="2">
    <location>
        <begin position="5"/>
        <end position="83"/>
    </location>
</feature>
<gene>
    <name evidence="3" type="ORF">KIMC2_10170</name>
</gene>
<dbReference type="SUPFAM" id="SSF55021">
    <property type="entry name" value="ACT-like"/>
    <property type="match status" value="1"/>
</dbReference>
<dbReference type="NCBIfam" id="NF001220">
    <property type="entry name" value="PRK00194.1"/>
    <property type="match status" value="1"/>
</dbReference>
<dbReference type="Proteomes" id="UP001321804">
    <property type="component" value="Chromosome"/>
</dbReference>
<dbReference type="HAMAP" id="MF_01054">
    <property type="entry name" value="UPF0237"/>
    <property type="match status" value="1"/>
</dbReference>
<accession>A0AAU9D4Y2</accession>
<dbReference type="InterPro" id="IPR050990">
    <property type="entry name" value="UPF0237/GcvR_regulator"/>
</dbReference>
<keyword evidence="4" id="KW-1185">Reference proteome</keyword>
<reference evidence="3 4" key="1">
    <citation type="journal article" date="2023" name="Microbiol. Spectr.">
        <title>Symbiosis of Carpenter Bees with Uncharacterized Lactic Acid Bacteria Showing NAD Auxotrophy.</title>
        <authorList>
            <person name="Kawasaki S."/>
            <person name="Ozawa K."/>
            <person name="Mori T."/>
            <person name="Yamamoto A."/>
            <person name="Ito M."/>
            <person name="Ohkuma M."/>
            <person name="Sakamoto M."/>
            <person name="Matsutani M."/>
        </authorList>
    </citation>
    <scope>NUCLEOTIDE SEQUENCE [LARGE SCALE GENOMIC DNA]</scope>
    <source>
        <strain evidence="3 4">KimC2</strain>
    </source>
</reference>
<evidence type="ECO:0000256" key="1">
    <source>
        <dbReference type="HAMAP-Rule" id="MF_01054"/>
    </source>
</evidence>
<protein>
    <recommendedName>
        <fullName evidence="1">UPF0237 protein KIMC2_10170</fullName>
    </recommendedName>
</protein>
<dbReference type="PANTHER" id="PTHR34875:SF6">
    <property type="entry name" value="UPF0237 PROTEIN MJ1558"/>
    <property type="match status" value="1"/>
</dbReference>
<dbReference type="Gene3D" id="3.30.70.260">
    <property type="match status" value="1"/>
</dbReference>
<comment type="similarity">
    <text evidence="1">Belongs to the UPF0237 family.</text>
</comment>
<sequence length="90" mass="9859">MIKIVITVIGKDTPGIVAGISTKLADVKANILDISQTIMQDMFTMMMSADIQNAEVDFKELKSILTEEGKVLGVEVNVQREDIFNAMANI</sequence>
<evidence type="ECO:0000259" key="2">
    <source>
        <dbReference type="PROSITE" id="PS51671"/>
    </source>
</evidence>